<dbReference type="InterPro" id="IPR013187">
    <property type="entry name" value="F-box-assoc_dom_typ3"/>
</dbReference>
<dbReference type="OrthoDB" id="1918594at2759"/>
<dbReference type="PANTHER" id="PTHR31111:SF134">
    <property type="entry name" value="F-BOX ASSOCIATED INTERACTION DOMAIN-CONTAINING PROTEIN"/>
    <property type="match status" value="1"/>
</dbReference>
<comment type="caution">
    <text evidence="2">The sequence shown here is derived from an EMBL/GenBank/DDBJ whole genome shotgun (WGS) entry which is preliminary data.</text>
</comment>
<evidence type="ECO:0000313" key="3">
    <source>
        <dbReference type="Proteomes" id="UP001141806"/>
    </source>
</evidence>
<dbReference type="PANTHER" id="PTHR31111">
    <property type="entry name" value="BNAA05G37150D PROTEIN-RELATED"/>
    <property type="match status" value="1"/>
</dbReference>
<reference evidence="2" key="1">
    <citation type="journal article" date="2023" name="Plant J.">
        <title>The genome of the king protea, Protea cynaroides.</title>
        <authorList>
            <person name="Chang J."/>
            <person name="Duong T.A."/>
            <person name="Schoeman C."/>
            <person name="Ma X."/>
            <person name="Roodt D."/>
            <person name="Barker N."/>
            <person name="Li Z."/>
            <person name="Van de Peer Y."/>
            <person name="Mizrachi E."/>
        </authorList>
    </citation>
    <scope>NUCLEOTIDE SEQUENCE</scope>
    <source>
        <tissue evidence="2">Young leaves</tissue>
    </source>
</reference>
<dbReference type="Pfam" id="PF08268">
    <property type="entry name" value="FBA_3"/>
    <property type="match status" value="1"/>
</dbReference>
<keyword evidence="3" id="KW-1185">Reference proteome</keyword>
<organism evidence="2 3">
    <name type="scientific">Protea cynaroides</name>
    <dbReference type="NCBI Taxonomy" id="273540"/>
    <lineage>
        <taxon>Eukaryota</taxon>
        <taxon>Viridiplantae</taxon>
        <taxon>Streptophyta</taxon>
        <taxon>Embryophyta</taxon>
        <taxon>Tracheophyta</taxon>
        <taxon>Spermatophyta</taxon>
        <taxon>Magnoliopsida</taxon>
        <taxon>Proteales</taxon>
        <taxon>Proteaceae</taxon>
        <taxon>Protea</taxon>
    </lineage>
</organism>
<dbReference type="NCBIfam" id="TIGR01640">
    <property type="entry name" value="F_box_assoc_1"/>
    <property type="match status" value="1"/>
</dbReference>
<dbReference type="EMBL" id="JAMYWD010000006">
    <property type="protein sequence ID" value="KAJ4968370.1"/>
    <property type="molecule type" value="Genomic_DNA"/>
</dbReference>
<sequence length="361" mass="41295">MLMTIDEYRQKKIARRKETDQPVSYIPQDVIVTHILHRVQARTLYNGFRKGCKCWSSMIAHPPFIEKHLLHAEPGLIIQQITTAAGNQSVMHFIEMKERRNPVVQFLDRGYDVEIHVSCNGLLLLQNKSHREVIYISNPVTKKSERLPPCTNSEVNALGLAFDPSTRKYKAVNLYVIDGTVHCEILALGGGDDDTWKQIQVPFVEPPQELPNMPVSIKGVIYWGMKSKDYIGCMDVSEEQIRWIFFPDITIKNGNIMQIGDTAALLHNPSPAHIGVWILKDFREATWVKQHNIILQCERYIDDLHPVASLRNGEVIIFLGPEERLFTYSLKSNRLREIGIKMNGKSLLFCNAHVNSLASWK</sequence>
<gene>
    <name evidence="2" type="ORF">NE237_015071</name>
</gene>
<evidence type="ECO:0000313" key="2">
    <source>
        <dbReference type="EMBL" id="KAJ4968370.1"/>
    </source>
</evidence>
<protein>
    <recommendedName>
        <fullName evidence="1">F-box associated beta-propeller type 3 domain-containing protein</fullName>
    </recommendedName>
</protein>
<evidence type="ECO:0000259" key="1">
    <source>
        <dbReference type="Pfam" id="PF08268"/>
    </source>
</evidence>
<dbReference type="AlphaFoldDB" id="A0A9Q0QQQ3"/>
<dbReference type="Proteomes" id="UP001141806">
    <property type="component" value="Unassembled WGS sequence"/>
</dbReference>
<name>A0A9Q0QQQ3_9MAGN</name>
<feature type="domain" description="F-box associated beta-propeller type 3" evidence="1">
    <location>
        <begin position="113"/>
        <end position="345"/>
    </location>
</feature>
<accession>A0A9Q0QQQ3</accession>
<dbReference type="InterPro" id="IPR017451">
    <property type="entry name" value="F-box-assoc_interact_dom"/>
</dbReference>
<proteinExistence type="predicted"/>